<dbReference type="EMBL" id="VVYY01000038">
    <property type="protein sequence ID" value="KAA5391785.1"/>
    <property type="molecule type" value="Genomic_DNA"/>
</dbReference>
<evidence type="ECO:0000313" key="8">
    <source>
        <dbReference type="Proteomes" id="UP000481616"/>
    </source>
</evidence>
<gene>
    <name evidence="6" type="ORF">F2Y51_22095</name>
    <name evidence="5" type="ORF">F2Y58_23265</name>
</gene>
<name>A0A4Q5HJY7_9BACT</name>
<dbReference type="Proteomes" id="UP000481616">
    <property type="component" value="Unassembled WGS sequence"/>
</dbReference>
<dbReference type="InterPro" id="IPR011991">
    <property type="entry name" value="ArsR-like_HTH"/>
</dbReference>
<evidence type="ECO:0000313" key="5">
    <source>
        <dbReference type="EMBL" id="KAA5391785.1"/>
    </source>
</evidence>
<dbReference type="RefSeq" id="WP_130054594.1">
    <property type="nucleotide sequence ID" value="NZ_BAABYF010000001.1"/>
</dbReference>
<evidence type="ECO:0000259" key="4">
    <source>
        <dbReference type="PROSITE" id="PS50995"/>
    </source>
</evidence>
<dbReference type="GO" id="GO:0003700">
    <property type="term" value="F:DNA-binding transcription factor activity"/>
    <property type="evidence" value="ECO:0007669"/>
    <property type="project" value="InterPro"/>
</dbReference>
<sequence length="143" mass="16749">MKQEYIDQIRAFNRFYTKVLGVLNKSYLGSEFGLPEIRVIQDVYLHPNRNAKEISRELNMDKGLLSRILKKLEAKGYIYREKAANDNRMEFVKLTKHGEEVYHTLNMAANRSVEEIFAGLDESRLQEIVKSMENIFSLMTNNK</sequence>
<protein>
    <submittedName>
        <fullName evidence="6">MarR family transcriptional regulator</fullName>
    </submittedName>
</protein>
<dbReference type="Gene3D" id="1.10.10.10">
    <property type="entry name" value="Winged helix-like DNA-binding domain superfamily/Winged helix DNA-binding domain"/>
    <property type="match status" value="1"/>
</dbReference>
<reference evidence="7 8" key="1">
    <citation type="journal article" date="2019" name="Nat. Med.">
        <title>A library of human gut bacterial isolates paired with longitudinal multiomics data enables mechanistic microbiome research.</title>
        <authorList>
            <person name="Poyet M."/>
            <person name="Groussin M."/>
            <person name="Gibbons S.M."/>
            <person name="Avila-Pacheco J."/>
            <person name="Jiang X."/>
            <person name="Kearney S.M."/>
            <person name="Perrotta A.R."/>
            <person name="Berdy B."/>
            <person name="Zhao S."/>
            <person name="Lieberman T.D."/>
            <person name="Swanson P.K."/>
            <person name="Smith M."/>
            <person name="Roesemann S."/>
            <person name="Alexander J.E."/>
            <person name="Rich S.A."/>
            <person name="Livny J."/>
            <person name="Vlamakis H."/>
            <person name="Clish C."/>
            <person name="Bullock K."/>
            <person name="Deik A."/>
            <person name="Scott J."/>
            <person name="Pierce K.A."/>
            <person name="Xavier R.J."/>
            <person name="Alm E.J."/>
        </authorList>
    </citation>
    <scope>NUCLEOTIDE SEQUENCE [LARGE SCALE GENOMIC DNA]</scope>
    <source>
        <strain evidence="5 8">BIOML-A1</strain>
        <strain evidence="6 7">BIOML-A4</strain>
    </source>
</reference>
<feature type="domain" description="HTH marR-type" evidence="4">
    <location>
        <begin position="1"/>
        <end position="137"/>
    </location>
</feature>
<dbReference type="PROSITE" id="PS50995">
    <property type="entry name" value="HTH_MARR_2"/>
    <property type="match status" value="1"/>
</dbReference>
<comment type="caution">
    <text evidence="6">The sequence shown here is derived from an EMBL/GenBank/DDBJ whole genome shotgun (WGS) entry which is preliminary data.</text>
</comment>
<accession>A0A4Q5HJY7</accession>
<dbReference type="CDD" id="cd00090">
    <property type="entry name" value="HTH_ARSR"/>
    <property type="match status" value="1"/>
</dbReference>
<dbReference type="InterPro" id="IPR036388">
    <property type="entry name" value="WH-like_DNA-bd_sf"/>
</dbReference>
<evidence type="ECO:0000256" key="3">
    <source>
        <dbReference type="ARBA" id="ARBA00023163"/>
    </source>
</evidence>
<evidence type="ECO:0000313" key="6">
    <source>
        <dbReference type="EMBL" id="KAA5401379.1"/>
    </source>
</evidence>
<dbReference type="InterPro" id="IPR036390">
    <property type="entry name" value="WH_DNA-bd_sf"/>
</dbReference>
<dbReference type="Pfam" id="PF01047">
    <property type="entry name" value="MarR"/>
    <property type="match status" value="1"/>
</dbReference>
<dbReference type="PRINTS" id="PR00598">
    <property type="entry name" value="HTHMARR"/>
</dbReference>
<dbReference type="EMBL" id="VVZA01000034">
    <property type="protein sequence ID" value="KAA5401379.1"/>
    <property type="molecule type" value="Genomic_DNA"/>
</dbReference>
<evidence type="ECO:0000313" key="7">
    <source>
        <dbReference type="Proteomes" id="UP000441162"/>
    </source>
</evidence>
<dbReference type="GO" id="GO:0003677">
    <property type="term" value="F:DNA binding"/>
    <property type="evidence" value="ECO:0007669"/>
    <property type="project" value="UniProtKB-KW"/>
</dbReference>
<keyword evidence="3" id="KW-0804">Transcription</keyword>
<dbReference type="PANTHER" id="PTHR42756">
    <property type="entry name" value="TRANSCRIPTIONAL REGULATOR, MARR"/>
    <property type="match status" value="1"/>
</dbReference>
<dbReference type="SMART" id="SM00347">
    <property type="entry name" value="HTH_MARR"/>
    <property type="match status" value="1"/>
</dbReference>
<dbReference type="SUPFAM" id="SSF46785">
    <property type="entry name" value="Winged helix' DNA-binding domain"/>
    <property type="match status" value="1"/>
</dbReference>
<proteinExistence type="predicted"/>
<dbReference type="PANTHER" id="PTHR42756:SF1">
    <property type="entry name" value="TRANSCRIPTIONAL REPRESSOR OF EMRAB OPERON"/>
    <property type="match status" value="1"/>
</dbReference>
<keyword evidence="2" id="KW-0238">DNA-binding</keyword>
<evidence type="ECO:0000256" key="1">
    <source>
        <dbReference type="ARBA" id="ARBA00023015"/>
    </source>
</evidence>
<dbReference type="AlphaFoldDB" id="A0A4Q5HJY7"/>
<evidence type="ECO:0000256" key="2">
    <source>
        <dbReference type="ARBA" id="ARBA00023125"/>
    </source>
</evidence>
<keyword evidence="1" id="KW-0805">Transcription regulation</keyword>
<dbReference type="InterPro" id="IPR000835">
    <property type="entry name" value="HTH_MarR-typ"/>
</dbReference>
<dbReference type="Proteomes" id="UP000441162">
    <property type="component" value="Unassembled WGS sequence"/>
</dbReference>
<organism evidence="6 7">
    <name type="scientific">Phocaeicola dorei</name>
    <dbReference type="NCBI Taxonomy" id="357276"/>
    <lineage>
        <taxon>Bacteria</taxon>
        <taxon>Pseudomonadati</taxon>
        <taxon>Bacteroidota</taxon>
        <taxon>Bacteroidia</taxon>
        <taxon>Bacteroidales</taxon>
        <taxon>Bacteroidaceae</taxon>
        <taxon>Phocaeicola</taxon>
    </lineage>
</organism>